<dbReference type="HAMAP" id="MF_00625">
    <property type="entry name" value="SelD"/>
    <property type="match status" value="1"/>
</dbReference>
<comment type="subunit">
    <text evidence="9">Homodimer.</text>
</comment>
<dbReference type="GO" id="GO:0005737">
    <property type="term" value="C:cytoplasm"/>
    <property type="evidence" value="ECO:0007669"/>
    <property type="project" value="TreeGrafter"/>
</dbReference>
<dbReference type="InterPro" id="IPR016188">
    <property type="entry name" value="PurM-like_N"/>
</dbReference>
<name>A0A0M8K9A4_9CHLR</name>
<organism evidence="12 13">
    <name type="scientific">Ardenticatena maritima</name>
    <dbReference type="NCBI Taxonomy" id="872965"/>
    <lineage>
        <taxon>Bacteria</taxon>
        <taxon>Bacillati</taxon>
        <taxon>Chloroflexota</taxon>
        <taxon>Ardenticatenia</taxon>
        <taxon>Ardenticatenales</taxon>
        <taxon>Ardenticatenaceae</taxon>
        <taxon>Ardenticatena</taxon>
    </lineage>
</organism>
<dbReference type="PANTHER" id="PTHR10256">
    <property type="entry name" value="SELENIDE, WATER DIKINASE"/>
    <property type="match status" value="1"/>
</dbReference>
<evidence type="ECO:0000256" key="7">
    <source>
        <dbReference type="ARBA" id="ARBA00022842"/>
    </source>
</evidence>
<keyword evidence="4 9" id="KW-0547">Nucleotide-binding</keyword>
<evidence type="ECO:0000256" key="5">
    <source>
        <dbReference type="ARBA" id="ARBA00022777"/>
    </source>
</evidence>
<feature type="domain" description="PurM-like N-terminal" evidence="10">
    <location>
        <begin position="27"/>
        <end position="133"/>
    </location>
</feature>
<comment type="cofactor">
    <cofactor evidence="9">
        <name>Mg(2+)</name>
        <dbReference type="ChEBI" id="CHEBI:18420"/>
    </cofactor>
    <text evidence="9">Binds 1 Mg(2+) ion per monomer.</text>
</comment>
<comment type="catalytic activity">
    <reaction evidence="9">
        <text>hydrogenselenide + ATP + H2O = selenophosphate + AMP + phosphate + 2 H(+)</text>
        <dbReference type="Rhea" id="RHEA:18737"/>
        <dbReference type="ChEBI" id="CHEBI:15377"/>
        <dbReference type="ChEBI" id="CHEBI:15378"/>
        <dbReference type="ChEBI" id="CHEBI:16144"/>
        <dbReference type="ChEBI" id="CHEBI:29317"/>
        <dbReference type="ChEBI" id="CHEBI:30616"/>
        <dbReference type="ChEBI" id="CHEBI:43474"/>
        <dbReference type="ChEBI" id="CHEBI:456215"/>
        <dbReference type="EC" id="2.7.9.3"/>
    </reaction>
</comment>
<keyword evidence="2 9" id="KW-0808">Transferase</keyword>
<evidence type="ECO:0000256" key="4">
    <source>
        <dbReference type="ARBA" id="ARBA00022741"/>
    </source>
</evidence>
<accession>A0A0M8K9A4</accession>
<dbReference type="Gene3D" id="3.30.1330.10">
    <property type="entry name" value="PurM-like, N-terminal domain"/>
    <property type="match status" value="1"/>
</dbReference>
<dbReference type="SUPFAM" id="SSF56042">
    <property type="entry name" value="PurM C-terminal domain-like"/>
    <property type="match status" value="1"/>
</dbReference>
<keyword evidence="5 9" id="KW-0418">Kinase</keyword>
<dbReference type="GO" id="GO:0004756">
    <property type="term" value="F:selenide, water dikinase activity"/>
    <property type="evidence" value="ECO:0007669"/>
    <property type="project" value="UniProtKB-UniRule"/>
</dbReference>
<evidence type="ECO:0000256" key="9">
    <source>
        <dbReference type="HAMAP-Rule" id="MF_00625"/>
    </source>
</evidence>
<feature type="binding site" evidence="9">
    <location>
        <position position="203"/>
    </location>
    <ligand>
        <name>Mg(2+)</name>
        <dbReference type="ChEBI" id="CHEBI:18420"/>
    </ligand>
</feature>
<reference evidence="12 13" key="1">
    <citation type="journal article" date="2015" name="Genome Announc.">
        <title>Draft Genome Sequence of a Heterotrophic Facultative Anaerobic Thermophilic Bacterium, Ardenticatena maritima Strain 110ST.</title>
        <authorList>
            <person name="Kawaichi S."/>
            <person name="Yoshida T."/>
            <person name="Sako Y."/>
            <person name="Nakamura R."/>
        </authorList>
    </citation>
    <scope>NUCLEOTIDE SEQUENCE [LARGE SCALE GENOMIC DNA]</scope>
    <source>
        <strain evidence="12 13">110S</strain>
    </source>
</reference>
<evidence type="ECO:0000256" key="1">
    <source>
        <dbReference type="ARBA" id="ARBA00008026"/>
    </source>
</evidence>
<feature type="binding site" description="in other chain" evidence="9">
    <location>
        <position position="45"/>
    </location>
    <ligand>
        <name>ATP</name>
        <dbReference type="ChEBI" id="CHEBI:30616"/>
        <note>ligand shared between dimeric partners</note>
    </ligand>
</feature>
<evidence type="ECO:0000256" key="8">
    <source>
        <dbReference type="ARBA" id="ARBA00023266"/>
    </source>
</evidence>
<dbReference type="SUPFAM" id="SSF55326">
    <property type="entry name" value="PurM N-terminal domain-like"/>
    <property type="match status" value="1"/>
</dbReference>
<dbReference type="PIRSF" id="PIRSF036407">
    <property type="entry name" value="Selenphspht_syn"/>
    <property type="match status" value="1"/>
</dbReference>
<dbReference type="NCBIfam" id="TIGR00476">
    <property type="entry name" value="selD"/>
    <property type="match status" value="1"/>
</dbReference>
<keyword evidence="6 9" id="KW-0067">ATP-binding</keyword>
<feature type="binding site" evidence="9">
    <location>
        <position position="68"/>
    </location>
    <ligand>
        <name>Mg(2+)</name>
        <dbReference type="ChEBI" id="CHEBI:18420"/>
    </ligand>
</feature>
<dbReference type="GO" id="GO:0000287">
    <property type="term" value="F:magnesium ion binding"/>
    <property type="evidence" value="ECO:0007669"/>
    <property type="project" value="UniProtKB-UniRule"/>
</dbReference>
<dbReference type="PANTHER" id="PTHR10256:SF0">
    <property type="entry name" value="INACTIVE SELENIDE, WATER DIKINASE-LIKE PROTEIN-RELATED"/>
    <property type="match status" value="1"/>
</dbReference>
<keyword evidence="13" id="KW-1185">Reference proteome</keyword>
<keyword evidence="3 9" id="KW-0479">Metal-binding</keyword>
<dbReference type="Gene3D" id="3.90.650.10">
    <property type="entry name" value="PurM-like C-terminal domain"/>
    <property type="match status" value="1"/>
</dbReference>
<dbReference type="Pfam" id="PF00586">
    <property type="entry name" value="AIRS"/>
    <property type="match status" value="1"/>
</dbReference>
<dbReference type="NCBIfam" id="NF002098">
    <property type="entry name" value="PRK00943.1"/>
    <property type="match status" value="1"/>
</dbReference>
<protein>
    <recommendedName>
        <fullName evidence="9">Selenide, water dikinase</fullName>
        <ecNumber evidence="9">2.7.9.3</ecNumber>
    </recommendedName>
    <alternativeName>
        <fullName evidence="9">Selenium donor protein</fullName>
    </alternativeName>
    <alternativeName>
        <fullName evidence="9">Selenophosphate synthase</fullName>
    </alternativeName>
</protein>
<dbReference type="STRING" id="872965.SE16_10195"/>
<comment type="function">
    <text evidence="9">Synthesizes selenophosphate from selenide and ATP.</text>
</comment>
<feature type="binding site" description="in other chain" evidence="9">
    <location>
        <position position="68"/>
    </location>
    <ligand>
        <name>ATP</name>
        <dbReference type="ChEBI" id="CHEBI:30616"/>
        <note>ligand shared between dimeric partners</note>
    </ligand>
</feature>
<reference evidence="13" key="2">
    <citation type="submission" date="2015-08" db="EMBL/GenBank/DDBJ databases">
        <title>Draft Genome Sequence of a Heterotrophic Facultative Anaerobic Bacterium Ardenticatena maritima Strain 110S.</title>
        <authorList>
            <person name="Kawaichi S."/>
            <person name="Yoshida T."/>
            <person name="Sako Y."/>
            <person name="Nakamura R."/>
        </authorList>
    </citation>
    <scope>NUCLEOTIDE SEQUENCE [LARGE SCALE GENOMIC DNA]</scope>
    <source>
        <strain evidence="13">110S</strain>
    </source>
</reference>
<evidence type="ECO:0000256" key="6">
    <source>
        <dbReference type="ARBA" id="ARBA00022840"/>
    </source>
</evidence>
<comment type="caution">
    <text evidence="9">Lacks conserved residue(s) required for the propagation of feature annotation.</text>
</comment>
<dbReference type="InterPro" id="IPR010918">
    <property type="entry name" value="PurM-like_C_dom"/>
</dbReference>
<evidence type="ECO:0000256" key="2">
    <source>
        <dbReference type="ARBA" id="ARBA00022679"/>
    </source>
</evidence>
<keyword evidence="8 9" id="KW-0711">Selenium</keyword>
<evidence type="ECO:0000256" key="3">
    <source>
        <dbReference type="ARBA" id="ARBA00022723"/>
    </source>
</evidence>
<evidence type="ECO:0000313" key="12">
    <source>
        <dbReference type="EMBL" id="GAP64375.1"/>
    </source>
</evidence>
<dbReference type="InterPro" id="IPR004536">
    <property type="entry name" value="SPS/SelD"/>
</dbReference>
<dbReference type="GO" id="GO:0016260">
    <property type="term" value="P:selenocysteine biosynthetic process"/>
    <property type="evidence" value="ECO:0007669"/>
    <property type="project" value="InterPro"/>
</dbReference>
<comment type="caution">
    <text evidence="12">The sequence shown here is derived from an EMBL/GenBank/DDBJ whole genome shotgun (WGS) entry which is preliminary data.</text>
</comment>
<evidence type="ECO:0000259" key="11">
    <source>
        <dbReference type="Pfam" id="PF02769"/>
    </source>
</evidence>
<evidence type="ECO:0000313" key="13">
    <source>
        <dbReference type="Proteomes" id="UP000037784"/>
    </source>
</evidence>
<dbReference type="InterPro" id="IPR036921">
    <property type="entry name" value="PurM-like_N_sf"/>
</dbReference>
<dbReference type="Pfam" id="PF02769">
    <property type="entry name" value="AIRS_C"/>
    <property type="match status" value="1"/>
</dbReference>
<dbReference type="InterPro" id="IPR023061">
    <property type="entry name" value="SelD_I"/>
</dbReference>
<dbReference type="InterPro" id="IPR036676">
    <property type="entry name" value="PurM-like_C_sf"/>
</dbReference>
<feature type="domain" description="PurM-like C-terminal" evidence="11">
    <location>
        <begin position="145"/>
        <end position="321"/>
    </location>
</feature>
<dbReference type="EMBL" id="BBZA01000249">
    <property type="protein sequence ID" value="GAP64375.1"/>
    <property type="molecule type" value="Genomic_DNA"/>
</dbReference>
<feature type="binding site" evidence="9">
    <location>
        <begin position="115"/>
        <end position="117"/>
    </location>
    <ligand>
        <name>ATP</name>
        <dbReference type="ChEBI" id="CHEBI:30616"/>
        <note>ligand shared between dimeric partners</note>
    </ligand>
</feature>
<gene>
    <name evidence="9 12" type="primary">selD</name>
    <name evidence="12" type="ORF">ARMA_2798</name>
</gene>
<dbReference type="FunFam" id="3.90.650.10:FF:000004">
    <property type="entry name" value="Selenide, water dikinase"/>
    <property type="match status" value="1"/>
</dbReference>
<dbReference type="AlphaFoldDB" id="A0A0M8K9A4"/>
<feature type="binding site" evidence="9">
    <location>
        <position position="28"/>
    </location>
    <ligand>
        <name>Mg(2+)</name>
        <dbReference type="ChEBI" id="CHEBI:18420"/>
    </ligand>
</feature>
<dbReference type="EC" id="2.7.9.3" evidence="9"/>
<proteinExistence type="inferred from homology"/>
<comment type="similarity">
    <text evidence="1 9">Belongs to the selenophosphate synthase 1 family. Class I subfamily.</text>
</comment>
<sequence>MADLAHVLRQLPTSEDPNVLVGTAVPADAGVYRLSDDVALVQSVDLFTPVVDDPFDYGRIAAANSLSDLYAMGATPRTALNVVSFPKGLPTEILVEMLRGGAEVAREAGVAILGGHTVQGPEPMYGLAVTGVVHPQRLVSNQGAQPGDLLVLTKPLGLGILTTAHKRGMLPDDVLREAVEVMATLNRAAAEAMTAVGVHAATDITGYGLLGHLHELLAASGAAARIVAERVPVLEAAWTFAAQNVVPGGSQSTFGYLTDEIQAVTWDAALTWEQQIVLCDAQTSGGLLIAVPPERVEALLAALEARGVATRALIGEVVAGAPGHIDVTAHE</sequence>
<keyword evidence="7 9" id="KW-0460">Magnesium</keyword>
<evidence type="ECO:0000259" key="10">
    <source>
        <dbReference type="Pfam" id="PF00586"/>
    </source>
</evidence>
<dbReference type="GO" id="GO:0005524">
    <property type="term" value="F:ATP binding"/>
    <property type="evidence" value="ECO:0007669"/>
    <property type="project" value="UniProtKB-UniRule"/>
</dbReference>
<dbReference type="CDD" id="cd02195">
    <property type="entry name" value="SelD"/>
    <property type="match status" value="1"/>
</dbReference>
<dbReference type="Proteomes" id="UP000037784">
    <property type="component" value="Unassembled WGS sequence"/>
</dbReference>
<dbReference type="InParanoid" id="A0A0M8K9A4"/>